<dbReference type="AlphaFoldDB" id="D0WFU5"/>
<evidence type="ECO:0000256" key="1">
    <source>
        <dbReference type="ARBA" id="ARBA00022603"/>
    </source>
</evidence>
<dbReference type="EMBL" id="ACUX02000006">
    <property type="protein sequence ID" value="EEZ61358.1"/>
    <property type="molecule type" value="Genomic_DNA"/>
</dbReference>
<dbReference type="GO" id="GO:0032259">
    <property type="term" value="P:methylation"/>
    <property type="evidence" value="ECO:0007669"/>
    <property type="project" value="UniProtKB-KW"/>
</dbReference>
<keyword evidence="1" id="KW-0489">Methyltransferase</keyword>
<dbReference type="Proteomes" id="UP000006001">
    <property type="component" value="Unassembled WGS sequence"/>
</dbReference>
<evidence type="ECO:0000313" key="4">
    <source>
        <dbReference type="EMBL" id="EEZ61358.1"/>
    </source>
</evidence>
<keyword evidence="2" id="KW-0808">Transferase</keyword>
<dbReference type="STRING" id="649764.HMPREF0762_00695"/>
<dbReference type="InterPro" id="IPR003726">
    <property type="entry name" value="HCY_dom"/>
</dbReference>
<organism evidence="4 5">
    <name type="scientific">Slackia exigua (strain ATCC 700122 / DSM 15923 / CIP 105133 / JCM 11022 / KCTC 5966 / S-7)</name>
    <dbReference type="NCBI Taxonomy" id="649764"/>
    <lineage>
        <taxon>Bacteria</taxon>
        <taxon>Bacillati</taxon>
        <taxon>Actinomycetota</taxon>
        <taxon>Coriobacteriia</taxon>
        <taxon>Eggerthellales</taxon>
        <taxon>Eggerthellaceae</taxon>
        <taxon>Slackia</taxon>
    </lineage>
</organism>
<sequence length="297" mass="31088">MADIEFRFHRDMLVLSAPIDYRLAERGVDVDADMEFMSLFEDDTVSDLLSMEQIAGAACLVTNTEGICRARLAHRRMEDAAADIASSALAAATGLAPQHVICAIGPCGLPLDPSDEASLERTRAQYEGAVRAFGGAPFDAILLDGMRTVHDMACAIEGARRATDRPVLASVTLGADGTFDGAPLENAASCMAAADVVGIRSSLGIDALTDAVATLARVCTQPLLVQIDVAQPTEAERRMRKLGRTIEGNPYPDPDSLADVAVALRAAGAQFLRAVGEATPAYTGALAVVCAGAQSVR</sequence>
<dbReference type="GO" id="GO:0008168">
    <property type="term" value="F:methyltransferase activity"/>
    <property type="evidence" value="ECO:0007669"/>
    <property type="project" value="UniProtKB-KW"/>
</dbReference>
<dbReference type="GeneID" id="85007297"/>
<keyword evidence="5" id="KW-1185">Reference proteome</keyword>
<dbReference type="Pfam" id="PF02574">
    <property type="entry name" value="S-methyl_trans"/>
    <property type="match status" value="1"/>
</dbReference>
<dbReference type="RefSeq" id="WP_006361940.1">
    <property type="nucleotide sequence ID" value="NZ_GG700630.1"/>
</dbReference>
<dbReference type="InterPro" id="IPR036589">
    <property type="entry name" value="HCY_dom_sf"/>
</dbReference>
<name>D0WFU5_SLAES</name>
<comment type="caution">
    <text evidence="4">The sequence shown here is derived from an EMBL/GenBank/DDBJ whole genome shotgun (WGS) entry which is preliminary data.</text>
</comment>
<dbReference type="HOGENOM" id="CLU_926644_0_0_11"/>
<proteinExistence type="predicted"/>
<dbReference type="OrthoDB" id="3171648at2"/>
<evidence type="ECO:0000256" key="2">
    <source>
        <dbReference type="ARBA" id="ARBA00022679"/>
    </source>
</evidence>
<dbReference type="SUPFAM" id="SSF82282">
    <property type="entry name" value="Homocysteine S-methyltransferase"/>
    <property type="match status" value="1"/>
</dbReference>
<evidence type="ECO:0000259" key="3">
    <source>
        <dbReference type="Pfam" id="PF02574"/>
    </source>
</evidence>
<feature type="domain" description="Hcy-binding" evidence="3">
    <location>
        <begin position="55"/>
        <end position="234"/>
    </location>
</feature>
<accession>D0WFU5</accession>
<dbReference type="Gene3D" id="3.20.20.330">
    <property type="entry name" value="Homocysteine-binding-like domain"/>
    <property type="match status" value="1"/>
</dbReference>
<protein>
    <recommendedName>
        <fullName evidence="3">Hcy-binding domain-containing protein</fullName>
    </recommendedName>
</protein>
<reference evidence="4" key="1">
    <citation type="submission" date="2009-10" db="EMBL/GenBank/DDBJ databases">
        <authorList>
            <person name="Weinstock G."/>
            <person name="Sodergren E."/>
            <person name="Clifton S."/>
            <person name="Fulton L."/>
            <person name="Fulton B."/>
            <person name="Courtney L."/>
            <person name="Fronick C."/>
            <person name="Harrison M."/>
            <person name="Strong C."/>
            <person name="Farmer C."/>
            <person name="Delahaunty K."/>
            <person name="Markovic C."/>
            <person name="Hall O."/>
            <person name="Minx P."/>
            <person name="Tomlinson C."/>
            <person name="Mitreva M."/>
            <person name="Nelson J."/>
            <person name="Hou S."/>
            <person name="Wollam A."/>
            <person name="Pepin K.H."/>
            <person name="Johnson M."/>
            <person name="Bhonagiri V."/>
            <person name="Nash W.E."/>
            <person name="Warren W."/>
            <person name="Chinwalla A."/>
            <person name="Mardis E.R."/>
            <person name="Wilson R.K."/>
        </authorList>
    </citation>
    <scope>NUCLEOTIDE SEQUENCE [LARGE SCALE GENOMIC DNA]</scope>
    <source>
        <strain evidence="4">ATCC 700122</strain>
    </source>
</reference>
<gene>
    <name evidence="4" type="ORF">HMPREF0762_00695</name>
</gene>
<evidence type="ECO:0000313" key="5">
    <source>
        <dbReference type="Proteomes" id="UP000006001"/>
    </source>
</evidence>
<dbReference type="eggNOG" id="COG0646">
    <property type="taxonomic scope" value="Bacteria"/>
</dbReference>